<dbReference type="NCBIfam" id="TIGR00251">
    <property type="entry name" value="DUF167 family protein"/>
    <property type="match status" value="1"/>
</dbReference>
<comment type="similarity">
    <text evidence="1 2">Belongs to the UPF0235 family.</text>
</comment>
<dbReference type="AlphaFoldDB" id="A0AAF0Z9G4"/>
<evidence type="ECO:0000256" key="2">
    <source>
        <dbReference type="HAMAP-Rule" id="MF_00634"/>
    </source>
</evidence>
<gene>
    <name evidence="3" type="ORF">SAY89_11370</name>
</gene>
<dbReference type="GO" id="GO:0005737">
    <property type="term" value="C:cytoplasm"/>
    <property type="evidence" value="ECO:0007669"/>
    <property type="project" value="TreeGrafter"/>
</dbReference>
<organism evidence="3">
    <name type="scientific">Cyanobacterium aponinum AL20115</name>
    <dbReference type="NCBI Taxonomy" id="3090662"/>
    <lineage>
        <taxon>Bacteria</taxon>
        <taxon>Bacillati</taxon>
        <taxon>Cyanobacteriota</taxon>
        <taxon>Cyanophyceae</taxon>
        <taxon>Oscillatoriophycideae</taxon>
        <taxon>Chroococcales</taxon>
        <taxon>Geminocystaceae</taxon>
        <taxon>Cyanobacterium</taxon>
    </lineage>
</organism>
<dbReference type="PANTHER" id="PTHR13420:SF7">
    <property type="entry name" value="UPF0235 PROTEIN C15ORF40"/>
    <property type="match status" value="1"/>
</dbReference>
<evidence type="ECO:0000256" key="1">
    <source>
        <dbReference type="ARBA" id="ARBA00010364"/>
    </source>
</evidence>
<protein>
    <recommendedName>
        <fullName evidence="2">UPF0235 protein SAY89_11370</fullName>
    </recommendedName>
</protein>
<name>A0AAF0Z9G4_9CHRO</name>
<dbReference type="InterPro" id="IPR003746">
    <property type="entry name" value="DUF167"/>
</dbReference>
<evidence type="ECO:0000313" key="3">
    <source>
        <dbReference type="EMBL" id="WPF87405.1"/>
    </source>
</evidence>
<reference evidence="3" key="1">
    <citation type="submission" date="2023-11" db="EMBL/GenBank/DDBJ databases">
        <title>Genome sequence of Cyanobacterium aponinum BCRC AL20115.</title>
        <authorList>
            <person name="Chang H.-Y."/>
            <person name="Lin K.-M."/>
            <person name="Hsueh H.-T."/>
            <person name="Chu H.-A."/>
            <person name="Kuo C.-H."/>
        </authorList>
    </citation>
    <scope>NUCLEOTIDE SEQUENCE</scope>
    <source>
        <strain evidence="3">AL20115</strain>
    </source>
</reference>
<accession>A0AAF0Z9G4</accession>
<dbReference type="EMBL" id="CP138348">
    <property type="protein sequence ID" value="WPF87405.1"/>
    <property type="molecule type" value="Genomic_DNA"/>
</dbReference>
<dbReference type="HAMAP" id="MF_00634">
    <property type="entry name" value="UPF0235"/>
    <property type="match status" value="1"/>
</dbReference>
<dbReference type="PANTHER" id="PTHR13420">
    <property type="entry name" value="UPF0235 PROTEIN C15ORF40"/>
    <property type="match status" value="1"/>
</dbReference>
<proteinExistence type="inferred from homology"/>
<dbReference type="InterPro" id="IPR036591">
    <property type="entry name" value="YggU-like_sf"/>
</dbReference>
<sequence>MKISVQVKPRSKTQTIEKKDNDTWIVNLKSPPVDGKANQELITVIAKQFGVKKSQVIIKSGLSSPKKIIEIS</sequence>
<dbReference type="RefSeq" id="WP_320001002.1">
    <property type="nucleotide sequence ID" value="NZ_CP138348.1"/>
</dbReference>
<dbReference type="SUPFAM" id="SSF69786">
    <property type="entry name" value="YggU-like"/>
    <property type="match status" value="1"/>
</dbReference>
<dbReference type="Pfam" id="PF02594">
    <property type="entry name" value="DUF167"/>
    <property type="match status" value="1"/>
</dbReference>
<dbReference type="Gene3D" id="3.30.1200.10">
    <property type="entry name" value="YggU-like"/>
    <property type="match status" value="1"/>
</dbReference>
<dbReference type="SMART" id="SM01152">
    <property type="entry name" value="DUF167"/>
    <property type="match status" value="1"/>
</dbReference>